<evidence type="ECO:0000313" key="3">
    <source>
        <dbReference type="Proteomes" id="UP000556026"/>
    </source>
</evidence>
<dbReference type="AlphaFoldDB" id="A0A6V8MMK0"/>
<organism evidence="2 3">
    <name type="scientific">Geomonas silvestris</name>
    <dbReference type="NCBI Taxonomy" id="2740184"/>
    <lineage>
        <taxon>Bacteria</taxon>
        <taxon>Pseudomonadati</taxon>
        <taxon>Thermodesulfobacteriota</taxon>
        <taxon>Desulfuromonadia</taxon>
        <taxon>Geobacterales</taxon>
        <taxon>Geobacteraceae</taxon>
        <taxon>Geomonas</taxon>
    </lineage>
</organism>
<name>A0A6V8MMK0_9BACT</name>
<dbReference type="RefSeq" id="WP_183355995.1">
    <property type="nucleotide sequence ID" value="NZ_BLXX01000012.1"/>
</dbReference>
<dbReference type="Proteomes" id="UP000556026">
    <property type="component" value="Unassembled WGS sequence"/>
</dbReference>
<dbReference type="InterPro" id="IPR011008">
    <property type="entry name" value="Dimeric_a/b-barrel"/>
</dbReference>
<dbReference type="EMBL" id="BLXX01000012">
    <property type="protein sequence ID" value="GFO61202.1"/>
    <property type="molecule type" value="Genomic_DNA"/>
</dbReference>
<evidence type="ECO:0000259" key="1">
    <source>
        <dbReference type="Pfam" id="PF07045"/>
    </source>
</evidence>
<sequence>MATYMVFVRERVKEAAEIEEYNKLAAGSLAGRSVRGLALYGAVQTLEGPEAQGVVLLEFADREQALEWYNGEAYRTARAHRFLGADYRVIMFEGV</sequence>
<protein>
    <recommendedName>
        <fullName evidence="1">DUF1330 domain-containing protein</fullName>
    </recommendedName>
</protein>
<proteinExistence type="predicted"/>
<comment type="caution">
    <text evidence="2">The sequence shown here is derived from an EMBL/GenBank/DDBJ whole genome shotgun (WGS) entry which is preliminary data.</text>
</comment>
<reference evidence="3" key="1">
    <citation type="submission" date="2020-06" db="EMBL/GenBank/DDBJ databases">
        <title>Draft genomic sequence of Geomonas sp. Red330.</title>
        <authorList>
            <person name="Itoh H."/>
            <person name="Zhenxing X."/>
            <person name="Ushijima N."/>
            <person name="Masuda Y."/>
            <person name="Shiratori Y."/>
            <person name="Senoo K."/>
        </authorList>
    </citation>
    <scope>NUCLEOTIDE SEQUENCE [LARGE SCALE GENOMIC DNA]</scope>
    <source>
        <strain evidence="3">Red330</strain>
    </source>
</reference>
<accession>A0A6V8MMK0</accession>
<evidence type="ECO:0000313" key="2">
    <source>
        <dbReference type="EMBL" id="GFO61202.1"/>
    </source>
</evidence>
<dbReference type="Pfam" id="PF07045">
    <property type="entry name" value="DUF1330"/>
    <property type="match status" value="1"/>
</dbReference>
<dbReference type="SUPFAM" id="SSF54909">
    <property type="entry name" value="Dimeric alpha+beta barrel"/>
    <property type="match status" value="1"/>
</dbReference>
<feature type="domain" description="DUF1330" evidence="1">
    <location>
        <begin position="4"/>
        <end position="95"/>
    </location>
</feature>
<dbReference type="InterPro" id="IPR010753">
    <property type="entry name" value="DUF1330"/>
</dbReference>
<keyword evidence="3" id="KW-1185">Reference proteome</keyword>
<dbReference type="Gene3D" id="3.30.70.100">
    <property type="match status" value="1"/>
</dbReference>
<gene>
    <name evidence="2" type="ORF">GMST_35270</name>
</gene>